<evidence type="ECO:0000313" key="1">
    <source>
        <dbReference type="EMBL" id="KAF5825909.1"/>
    </source>
</evidence>
<proteinExistence type="predicted"/>
<name>A0ABQ7FU03_DUNSA</name>
<accession>A0ABQ7FU03</accession>
<reference evidence="1" key="1">
    <citation type="submission" date="2017-08" db="EMBL/GenBank/DDBJ databases">
        <authorList>
            <person name="Polle J.E."/>
            <person name="Barry K."/>
            <person name="Cushman J."/>
            <person name="Schmutz J."/>
            <person name="Tran D."/>
            <person name="Hathwaick L.T."/>
            <person name="Yim W.C."/>
            <person name="Jenkins J."/>
            <person name="Mckie-Krisberg Z.M."/>
            <person name="Prochnik S."/>
            <person name="Lindquist E."/>
            <person name="Dockter R.B."/>
            <person name="Adam C."/>
            <person name="Molina H."/>
            <person name="Bunkerborg J."/>
            <person name="Jin E."/>
            <person name="Buchheim M."/>
            <person name="Magnuson J."/>
        </authorList>
    </citation>
    <scope>NUCLEOTIDE SEQUENCE</scope>
    <source>
        <strain evidence="1">CCAP 19/18</strain>
    </source>
</reference>
<protein>
    <recommendedName>
        <fullName evidence="3">Encoded protein</fullName>
    </recommendedName>
</protein>
<evidence type="ECO:0000313" key="2">
    <source>
        <dbReference type="Proteomes" id="UP000815325"/>
    </source>
</evidence>
<sequence>MVRRRAAQTSGICAIEAQHYYFHFFSFEFFCEHEFGAASRRTLLYSISLRFSCQMVFDVLEKGLKGVANTSKDLAEGGLNLGKDVAQDGVKLAGHATGSAVNMSGKAAGWTFDTTKEVGSGVVKGTGSALKSGADTIKGGPKH</sequence>
<evidence type="ECO:0008006" key="3">
    <source>
        <dbReference type="Google" id="ProtNLM"/>
    </source>
</evidence>
<dbReference type="Proteomes" id="UP000815325">
    <property type="component" value="Unassembled WGS sequence"/>
</dbReference>
<dbReference type="EMBL" id="MU071701">
    <property type="protein sequence ID" value="KAF5825909.1"/>
    <property type="molecule type" value="Genomic_DNA"/>
</dbReference>
<keyword evidence="2" id="KW-1185">Reference proteome</keyword>
<organism evidence="1 2">
    <name type="scientific">Dunaliella salina</name>
    <name type="common">Green alga</name>
    <name type="synonym">Protococcus salinus</name>
    <dbReference type="NCBI Taxonomy" id="3046"/>
    <lineage>
        <taxon>Eukaryota</taxon>
        <taxon>Viridiplantae</taxon>
        <taxon>Chlorophyta</taxon>
        <taxon>core chlorophytes</taxon>
        <taxon>Chlorophyceae</taxon>
        <taxon>CS clade</taxon>
        <taxon>Chlamydomonadales</taxon>
        <taxon>Dunaliellaceae</taxon>
        <taxon>Dunaliella</taxon>
    </lineage>
</organism>
<comment type="caution">
    <text evidence="1">The sequence shown here is derived from an EMBL/GenBank/DDBJ whole genome shotgun (WGS) entry which is preliminary data.</text>
</comment>
<gene>
    <name evidence="1" type="ORF">DUNSADRAFT_5994</name>
</gene>